<feature type="compositionally biased region" description="Acidic residues" evidence="1">
    <location>
        <begin position="180"/>
        <end position="189"/>
    </location>
</feature>
<name>D7G0R2_ECTSI</name>
<dbReference type="Proteomes" id="UP000002630">
    <property type="component" value="Unassembled WGS sequence"/>
</dbReference>
<feature type="compositionally biased region" description="Basic residues" evidence="1">
    <location>
        <begin position="123"/>
        <end position="132"/>
    </location>
</feature>
<dbReference type="InterPro" id="IPR013721">
    <property type="entry name" value="STAG"/>
</dbReference>
<feature type="compositionally biased region" description="Basic residues" evidence="1">
    <location>
        <begin position="152"/>
        <end position="161"/>
    </location>
</feature>
<evidence type="ECO:0000256" key="1">
    <source>
        <dbReference type="SAM" id="MobiDB-lite"/>
    </source>
</evidence>
<dbReference type="InterPro" id="IPR011989">
    <property type="entry name" value="ARM-like"/>
</dbReference>
<dbReference type="InParanoid" id="D7G0R2"/>
<proteinExistence type="predicted"/>
<keyword evidence="4" id="KW-1185">Reference proteome</keyword>
<dbReference type="GO" id="GO:0000785">
    <property type="term" value="C:chromatin"/>
    <property type="evidence" value="ECO:0007669"/>
    <property type="project" value="TreeGrafter"/>
</dbReference>
<dbReference type="PANTHER" id="PTHR11199:SF0">
    <property type="entry name" value="LD34181P-RELATED"/>
    <property type="match status" value="1"/>
</dbReference>
<dbReference type="InterPro" id="IPR016024">
    <property type="entry name" value="ARM-type_fold"/>
</dbReference>
<feature type="compositionally biased region" description="Low complexity" evidence="1">
    <location>
        <begin position="140"/>
        <end position="149"/>
    </location>
</feature>
<feature type="compositionally biased region" description="Basic and acidic residues" evidence="1">
    <location>
        <begin position="89"/>
        <end position="105"/>
    </location>
</feature>
<dbReference type="PROSITE" id="PS51425">
    <property type="entry name" value="SCD"/>
    <property type="match status" value="1"/>
</dbReference>
<dbReference type="GO" id="GO:0003682">
    <property type="term" value="F:chromatin binding"/>
    <property type="evidence" value="ECO:0007669"/>
    <property type="project" value="TreeGrafter"/>
</dbReference>
<dbReference type="Gene3D" id="1.25.10.10">
    <property type="entry name" value="Leucine-rich Repeat Variant"/>
    <property type="match status" value="1"/>
</dbReference>
<feature type="domain" description="SCD" evidence="2">
    <location>
        <begin position="445"/>
        <end position="530"/>
    </location>
</feature>
<feature type="region of interest" description="Disordered" evidence="1">
    <location>
        <begin position="394"/>
        <end position="414"/>
    </location>
</feature>
<dbReference type="Pfam" id="PF08514">
    <property type="entry name" value="STAG"/>
    <property type="match status" value="1"/>
</dbReference>
<protein>
    <submittedName>
        <fullName evidence="3">Sister chromatid cohesion complex Cohesin, subunit STAG/IRR1/SCC3</fullName>
    </submittedName>
</protein>
<dbReference type="STRING" id="2880.D7G0R2"/>
<feature type="compositionally biased region" description="Acidic residues" evidence="1">
    <location>
        <begin position="106"/>
        <end position="117"/>
    </location>
</feature>
<evidence type="ECO:0000313" key="4">
    <source>
        <dbReference type="Proteomes" id="UP000002630"/>
    </source>
</evidence>
<accession>D7G0R2</accession>
<organism evidence="3 4">
    <name type="scientific">Ectocarpus siliculosus</name>
    <name type="common">Brown alga</name>
    <name type="synonym">Conferva siliculosa</name>
    <dbReference type="NCBI Taxonomy" id="2880"/>
    <lineage>
        <taxon>Eukaryota</taxon>
        <taxon>Sar</taxon>
        <taxon>Stramenopiles</taxon>
        <taxon>Ochrophyta</taxon>
        <taxon>PX clade</taxon>
        <taxon>Phaeophyceae</taxon>
        <taxon>Ectocarpales</taxon>
        <taxon>Ectocarpaceae</taxon>
        <taxon>Ectocarpus</taxon>
    </lineage>
</organism>
<evidence type="ECO:0000313" key="3">
    <source>
        <dbReference type="EMBL" id="CBJ33097.1"/>
    </source>
</evidence>
<feature type="compositionally biased region" description="Basic residues" evidence="1">
    <location>
        <begin position="67"/>
        <end position="77"/>
    </location>
</feature>
<reference evidence="3 4" key="1">
    <citation type="journal article" date="2010" name="Nature">
        <title>The Ectocarpus genome and the independent evolution of multicellularity in brown algae.</title>
        <authorList>
            <person name="Cock J.M."/>
            <person name="Sterck L."/>
            <person name="Rouze P."/>
            <person name="Scornet D."/>
            <person name="Allen A.E."/>
            <person name="Amoutzias G."/>
            <person name="Anthouard V."/>
            <person name="Artiguenave F."/>
            <person name="Aury J.M."/>
            <person name="Badger J.H."/>
            <person name="Beszteri B."/>
            <person name="Billiau K."/>
            <person name="Bonnet E."/>
            <person name="Bothwell J.H."/>
            <person name="Bowler C."/>
            <person name="Boyen C."/>
            <person name="Brownlee C."/>
            <person name="Carrano C.J."/>
            <person name="Charrier B."/>
            <person name="Cho G.Y."/>
            <person name="Coelho S.M."/>
            <person name="Collen J."/>
            <person name="Corre E."/>
            <person name="Da Silva C."/>
            <person name="Delage L."/>
            <person name="Delaroque N."/>
            <person name="Dittami S.M."/>
            <person name="Doulbeau S."/>
            <person name="Elias M."/>
            <person name="Farnham G."/>
            <person name="Gachon C.M."/>
            <person name="Gschloessl B."/>
            <person name="Heesch S."/>
            <person name="Jabbari K."/>
            <person name="Jubin C."/>
            <person name="Kawai H."/>
            <person name="Kimura K."/>
            <person name="Kloareg B."/>
            <person name="Kupper F.C."/>
            <person name="Lang D."/>
            <person name="Le Bail A."/>
            <person name="Leblanc C."/>
            <person name="Lerouge P."/>
            <person name="Lohr M."/>
            <person name="Lopez P.J."/>
            <person name="Martens C."/>
            <person name="Maumus F."/>
            <person name="Michel G."/>
            <person name="Miranda-Saavedra D."/>
            <person name="Morales J."/>
            <person name="Moreau H."/>
            <person name="Motomura T."/>
            <person name="Nagasato C."/>
            <person name="Napoli C.A."/>
            <person name="Nelson D.R."/>
            <person name="Nyvall-Collen P."/>
            <person name="Peters A.F."/>
            <person name="Pommier C."/>
            <person name="Potin P."/>
            <person name="Poulain J."/>
            <person name="Quesneville H."/>
            <person name="Read B."/>
            <person name="Rensing S.A."/>
            <person name="Ritter A."/>
            <person name="Rousvoal S."/>
            <person name="Samanta M."/>
            <person name="Samson G."/>
            <person name="Schroeder D.C."/>
            <person name="Segurens B."/>
            <person name="Strittmatter M."/>
            <person name="Tonon T."/>
            <person name="Tregear J.W."/>
            <person name="Valentin K."/>
            <person name="von Dassow P."/>
            <person name="Yamagishi T."/>
            <person name="Van de Peer Y."/>
            <person name="Wincker P."/>
        </authorList>
    </citation>
    <scope>NUCLEOTIDE SEQUENCE [LARGE SCALE GENOMIC DNA]</scope>
    <source>
        <strain evidence="4">Ec32 / CCAP1310/4</strain>
    </source>
</reference>
<dbReference type="GO" id="GO:0007062">
    <property type="term" value="P:sister chromatid cohesion"/>
    <property type="evidence" value="ECO:0007669"/>
    <property type="project" value="UniProtKB-ARBA"/>
</dbReference>
<dbReference type="OrthoDB" id="498590at2759"/>
<dbReference type="Pfam" id="PF21581">
    <property type="entry name" value="SCD"/>
    <property type="match status" value="1"/>
</dbReference>
<evidence type="ECO:0000259" key="2">
    <source>
        <dbReference type="PROSITE" id="PS51425"/>
    </source>
</evidence>
<dbReference type="SUPFAM" id="SSF48371">
    <property type="entry name" value="ARM repeat"/>
    <property type="match status" value="1"/>
</dbReference>
<dbReference type="InterPro" id="IPR020839">
    <property type="entry name" value="SCD"/>
</dbReference>
<dbReference type="AlphaFoldDB" id="D7G0R2"/>
<dbReference type="eggNOG" id="KOG2011">
    <property type="taxonomic scope" value="Eukaryota"/>
</dbReference>
<dbReference type="InterPro" id="IPR039662">
    <property type="entry name" value="Cohesin_Scc3/SA"/>
</dbReference>
<dbReference type="GO" id="GO:0005634">
    <property type="term" value="C:nucleus"/>
    <property type="evidence" value="ECO:0007669"/>
    <property type="project" value="TreeGrafter"/>
</dbReference>
<dbReference type="GO" id="GO:0008278">
    <property type="term" value="C:cohesin complex"/>
    <property type="evidence" value="ECO:0007669"/>
    <property type="project" value="TreeGrafter"/>
</dbReference>
<dbReference type="EMBL" id="FN649760">
    <property type="protein sequence ID" value="CBJ33097.1"/>
    <property type="molecule type" value="Genomic_DNA"/>
</dbReference>
<feature type="region of interest" description="Disordered" evidence="1">
    <location>
        <begin position="1"/>
        <end position="200"/>
    </location>
</feature>
<dbReference type="PANTHER" id="PTHR11199">
    <property type="entry name" value="STROMAL ANTIGEN"/>
    <property type="match status" value="1"/>
</dbReference>
<gene>
    <name evidence="3" type="primary">SCC</name>
    <name evidence="3" type="ORF">Esi_0418_0023</name>
</gene>
<feature type="compositionally biased region" description="Low complexity" evidence="1">
    <location>
        <begin position="36"/>
        <end position="66"/>
    </location>
</feature>
<sequence length="595" mass="62962">MTGRGSSSRVRRKPQTVYDTAPLASEEQLSQQTKEGTGLLAAAGGPAREQKTAAGTRGAKTTAAAKGRGRGGARKSRSGGGGDGGVSSDDGRVSEEEQEEGAEKNEGEEEEEEEEDPQEKSALGKRKKRARRASAPPAPSGKSASRGAKNTGGKKKARGRKSTGGIPTSRKAATTSAAEADGEESEGEDGNALGGAVGGGMGGRGAENGLMEAVLRNDTALSSVVSDWVSSYKEDSDKAMKELLNFVFLACGAPSTEGPYGPPSDVSVIEMDGEQWVELLKVVIEDMQGQPGTKGAPSFPLAPAAKGKSGKPARIFRSNYCEVFNRLAEACRRGDDHDASTLEAVVGMLVALSSHSASQDIRLAATLAGMEMGLGVAEELAGLREKLGLSERQLEAAKSSAGKGGGKKAAEKSRKIQGLESQVERVFSATETLTTVSDLVFSKITQKRYRDVSPLIRSIALEGLSKIMLALPEFYVQDKLMRYHGWSLNDKNPAVRVLALQSIQRLLRDPASSARLEKFSAHFFSRVKAMIQDVDSAVAREAGVALRLMLSNGFLESIERADEMDIEAGIFEEGLGLPARTECMGFFVDGIQVQQ</sequence>